<comment type="caution">
    <text evidence="2">The sequence shown here is derived from an EMBL/GenBank/DDBJ whole genome shotgun (WGS) entry which is preliminary data.</text>
</comment>
<reference evidence="2 3" key="1">
    <citation type="journal article" date="2019" name="PLoS Biol.">
        <title>Sex chromosomes control vertical transmission of feminizing Wolbachia symbionts in an isopod.</title>
        <authorList>
            <person name="Becking T."/>
            <person name="Chebbi M.A."/>
            <person name="Giraud I."/>
            <person name="Moumen B."/>
            <person name="Laverre T."/>
            <person name="Caubet Y."/>
            <person name="Peccoud J."/>
            <person name="Gilbert C."/>
            <person name="Cordaux R."/>
        </authorList>
    </citation>
    <scope>NUCLEOTIDE SEQUENCE [LARGE SCALE GENOMIC DNA]</scope>
    <source>
        <strain evidence="2">ANa2</strain>
        <tissue evidence="2">Whole body excluding digestive tract and cuticle</tissue>
    </source>
</reference>
<dbReference type="AlphaFoldDB" id="A0A5N5T1L6"/>
<protein>
    <submittedName>
        <fullName evidence="2">Uncharacterized protein</fullName>
    </submittedName>
</protein>
<keyword evidence="1" id="KW-0812">Transmembrane</keyword>
<dbReference type="Proteomes" id="UP000326759">
    <property type="component" value="Unassembled WGS sequence"/>
</dbReference>
<feature type="transmembrane region" description="Helical" evidence="1">
    <location>
        <begin position="78"/>
        <end position="99"/>
    </location>
</feature>
<keyword evidence="1" id="KW-1133">Transmembrane helix</keyword>
<gene>
    <name evidence="2" type="ORF">Anas_04175</name>
</gene>
<name>A0A5N5T1L6_9CRUS</name>
<dbReference type="EMBL" id="SEYY01014255">
    <property type="protein sequence ID" value="KAB7500354.1"/>
    <property type="molecule type" value="Genomic_DNA"/>
</dbReference>
<evidence type="ECO:0000313" key="2">
    <source>
        <dbReference type="EMBL" id="KAB7500354.1"/>
    </source>
</evidence>
<feature type="transmembrane region" description="Helical" evidence="1">
    <location>
        <begin position="45"/>
        <end position="66"/>
    </location>
</feature>
<sequence>MFNIRLYNILSVYIFCLQLLTTTSIFLYLLLNAHYMVEIKQYSSFIIHNCSEMFQLGSLVLLNRVIKYLRKDHSMRYVFSYIILFSEFSFYIFSLNFTLLECFKVLQWM</sequence>
<evidence type="ECO:0000256" key="1">
    <source>
        <dbReference type="SAM" id="Phobius"/>
    </source>
</evidence>
<proteinExistence type="predicted"/>
<evidence type="ECO:0000313" key="3">
    <source>
        <dbReference type="Proteomes" id="UP000326759"/>
    </source>
</evidence>
<accession>A0A5N5T1L6</accession>
<keyword evidence="1" id="KW-0472">Membrane</keyword>
<organism evidence="2 3">
    <name type="scientific">Armadillidium nasatum</name>
    <dbReference type="NCBI Taxonomy" id="96803"/>
    <lineage>
        <taxon>Eukaryota</taxon>
        <taxon>Metazoa</taxon>
        <taxon>Ecdysozoa</taxon>
        <taxon>Arthropoda</taxon>
        <taxon>Crustacea</taxon>
        <taxon>Multicrustacea</taxon>
        <taxon>Malacostraca</taxon>
        <taxon>Eumalacostraca</taxon>
        <taxon>Peracarida</taxon>
        <taxon>Isopoda</taxon>
        <taxon>Oniscidea</taxon>
        <taxon>Crinocheta</taxon>
        <taxon>Armadillidiidae</taxon>
        <taxon>Armadillidium</taxon>
    </lineage>
</organism>
<feature type="transmembrane region" description="Helical" evidence="1">
    <location>
        <begin position="12"/>
        <end position="33"/>
    </location>
</feature>
<keyword evidence="3" id="KW-1185">Reference proteome</keyword>